<reference evidence="6" key="1">
    <citation type="submission" date="2021-07" db="EMBL/GenBank/DDBJ databases">
        <title>Draft genome of Mortierella alpina, strain LL118, isolated from an aspen leaf litter sample.</title>
        <authorList>
            <person name="Yang S."/>
            <person name="Vinatzer B.A."/>
        </authorList>
    </citation>
    <scope>NUCLEOTIDE SEQUENCE</scope>
    <source>
        <strain evidence="6">LL118</strain>
    </source>
</reference>
<dbReference type="SUPFAM" id="SSF117281">
    <property type="entry name" value="Kelch motif"/>
    <property type="match status" value="1"/>
</dbReference>
<accession>A0A9P7ZYN1</accession>
<dbReference type="Pfam" id="PF24681">
    <property type="entry name" value="Kelch_KLHDC2_KLHL20_DRC7"/>
    <property type="match status" value="1"/>
</dbReference>
<dbReference type="EMBL" id="JAIFTL010000228">
    <property type="protein sequence ID" value="KAG9321137.1"/>
    <property type="molecule type" value="Genomic_DNA"/>
</dbReference>
<feature type="compositionally biased region" description="Polar residues" evidence="3">
    <location>
        <begin position="614"/>
        <end position="626"/>
    </location>
</feature>
<keyword evidence="4" id="KW-0472">Membrane</keyword>
<feature type="compositionally biased region" description="Polar residues" evidence="3">
    <location>
        <begin position="571"/>
        <end position="591"/>
    </location>
</feature>
<comment type="caution">
    <text evidence="6">The sequence shown here is derived from an EMBL/GenBank/DDBJ whole genome shotgun (WGS) entry which is preliminary data.</text>
</comment>
<dbReference type="PANTHER" id="PTHR46228">
    <property type="entry name" value="KELCH DOMAIN-CONTAINING PROTEIN"/>
    <property type="match status" value="1"/>
</dbReference>
<evidence type="ECO:0000256" key="5">
    <source>
        <dbReference type="SAM" id="SignalP"/>
    </source>
</evidence>
<sequence length="649" mass="68171">MATHSTNTSSYYRKRRLLLKLPFALGLLFLCTIASAADAQAPVGSRRMGFTQLDSVLYIQGGFDTSTTGQFVALDLSTSWTASAPAWTTLKDGHSTSHLALASVSAAASGGRSTAGIIIAMGGINNPPFFNSYELSSGAWNNIAGLRPPYPTLEGHAAVSDPNTGLVYMIGGNSTNAFNQVSVYDPKSQAMVSQHSATAATSLTDVGAVWSTARNTILTFGGSRAPPADTKGLGGADLDEYDPTSKTWKTMTTSGDIPPARLDHCMVASEDGSTIVLFGGSDGNTYFDSIYILDVSSGKWKKGQSAPVTRTRMACGFHSHQFVAWGGSSGGSRTTMLNNLPIIYNLNDDKWTDEYSAAEQPAKSSNTGTIIGVLVVIILIGVGAGLFIIRRRRRTREQAALQEDAAASAAAIAAEDRHSNVKVLASPDARHSHYLNAGAGGHYGAYGTDGNEYPLSKMEINDPYAVEAARARYDGYGSEPATYGGDSAGASPGGPGSEKTFSPATYYTNSTAAGATPSLQSPAVVYHTGMGSPSPYQPSPYMAYHQADGNPFMSPDDSYMAALSVPGSSLLADSSTVPSPSNPFMTTSSSENEYHHPPPSTSPDPYRQYPAPAWNTTYQAMQSPSSGARAPQAIPEDTSGGYVPPPPLR</sequence>
<dbReference type="Proteomes" id="UP000717515">
    <property type="component" value="Unassembled WGS sequence"/>
</dbReference>
<dbReference type="SMART" id="SM00612">
    <property type="entry name" value="Kelch"/>
    <property type="match status" value="2"/>
</dbReference>
<evidence type="ECO:0000256" key="1">
    <source>
        <dbReference type="ARBA" id="ARBA00022441"/>
    </source>
</evidence>
<dbReference type="PANTHER" id="PTHR46228:SF2">
    <property type="entry name" value="KELCH REPEAT PROTEIN (AFU_ORTHOLOGUE AFUA_4G14350)"/>
    <property type="match status" value="1"/>
</dbReference>
<dbReference type="InterPro" id="IPR015915">
    <property type="entry name" value="Kelch-typ_b-propeller"/>
</dbReference>
<feature type="transmembrane region" description="Helical" evidence="4">
    <location>
        <begin position="370"/>
        <end position="389"/>
    </location>
</feature>
<feature type="region of interest" description="Disordered" evidence="3">
    <location>
        <begin position="569"/>
        <end position="649"/>
    </location>
</feature>
<evidence type="ECO:0000313" key="6">
    <source>
        <dbReference type="EMBL" id="KAG9321137.1"/>
    </source>
</evidence>
<evidence type="ECO:0008006" key="8">
    <source>
        <dbReference type="Google" id="ProtNLM"/>
    </source>
</evidence>
<feature type="signal peptide" evidence="5">
    <location>
        <begin position="1"/>
        <end position="39"/>
    </location>
</feature>
<keyword evidence="4" id="KW-1133">Transmembrane helix</keyword>
<proteinExistence type="predicted"/>
<dbReference type="AlphaFoldDB" id="A0A9P7ZYN1"/>
<evidence type="ECO:0000313" key="7">
    <source>
        <dbReference type="Proteomes" id="UP000717515"/>
    </source>
</evidence>
<organism evidence="6 7">
    <name type="scientific">Mortierella alpina</name>
    <name type="common">Oleaginous fungus</name>
    <name type="synonym">Mortierella renispora</name>
    <dbReference type="NCBI Taxonomy" id="64518"/>
    <lineage>
        <taxon>Eukaryota</taxon>
        <taxon>Fungi</taxon>
        <taxon>Fungi incertae sedis</taxon>
        <taxon>Mucoromycota</taxon>
        <taxon>Mortierellomycotina</taxon>
        <taxon>Mortierellomycetes</taxon>
        <taxon>Mortierellales</taxon>
        <taxon>Mortierellaceae</taxon>
        <taxon>Mortierella</taxon>
    </lineage>
</organism>
<evidence type="ECO:0000256" key="3">
    <source>
        <dbReference type="SAM" id="MobiDB-lite"/>
    </source>
</evidence>
<feature type="chain" id="PRO_5040349456" description="Galactose oxidase" evidence="5">
    <location>
        <begin position="40"/>
        <end position="649"/>
    </location>
</feature>
<evidence type="ECO:0000256" key="2">
    <source>
        <dbReference type="ARBA" id="ARBA00022737"/>
    </source>
</evidence>
<keyword evidence="5" id="KW-0732">Signal</keyword>
<gene>
    <name evidence="6" type="ORF">KVV02_005263</name>
</gene>
<keyword evidence="2" id="KW-0677">Repeat</keyword>
<dbReference type="InterPro" id="IPR006652">
    <property type="entry name" value="Kelch_1"/>
</dbReference>
<feature type="region of interest" description="Disordered" evidence="3">
    <location>
        <begin position="483"/>
        <end position="502"/>
    </location>
</feature>
<keyword evidence="1" id="KW-0880">Kelch repeat</keyword>
<name>A0A9P7ZYN1_MORAP</name>
<protein>
    <recommendedName>
        <fullName evidence="8">Galactose oxidase</fullName>
    </recommendedName>
</protein>
<dbReference type="Gene3D" id="2.120.10.80">
    <property type="entry name" value="Kelch-type beta propeller"/>
    <property type="match status" value="2"/>
</dbReference>
<keyword evidence="4" id="KW-0812">Transmembrane</keyword>
<evidence type="ECO:0000256" key="4">
    <source>
        <dbReference type="SAM" id="Phobius"/>
    </source>
</evidence>